<dbReference type="PANTHER" id="PTHR23501:SF197">
    <property type="entry name" value="COMD"/>
    <property type="match status" value="1"/>
</dbReference>
<evidence type="ECO:0000256" key="3">
    <source>
        <dbReference type="ARBA" id="ARBA00022989"/>
    </source>
</evidence>
<sequence length="541" mass="56045">MILAEWAPRITGIDLEVGRNLVRIRRCDRPRHYLRVQRFLCSADIRTVTEGSFVDSTVHTHSPPDRSGHTRWNMRLVGQIAALLLANITADTVIVLPLLVLPQMLDHFHTGQAAWISSTAMLAGAMWAPLFGKSADIHGKRRMLTVALLVACGGALICLTAPNLWIFVLGRMLQGAAVAAVFLTVAIVRDLCAPRIAMPAVGAVTTGAGVVGLAVSANIEPLAAQFGFRIVFVASALFATAAVICIRAFVPESTVRTPGRVDVAGTLLLGGGLVAVLAYISLGPDIGWLSVWALALLAAGVAALTRWYLVSSRIPEPVIDIRNLGRPMVLTLLVVVLANGAVQSMDQLLSLIAQVSADQGLGYGLDAQGSLALLFGLPAIGIMAGGLISGWLAARTDPSVALTGGVLVGTVGTLGMFLGASSFPVAISFAMLLNLSVGSLLASGFNMAAVLTPPERQGVISSMVTVMSAIGSVGVSFVGAAVLSSTSVVVDGATVNSATGVFSYVAIAAGVFVVAAVLACLLVAHRRANRPQRTVTSASPQ</sequence>
<accession>A0ABX2FB97</accession>
<gene>
    <name evidence="7" type="ORF">GC106_52940</name>
</gene>
<keyword evidence="8" id="KW-1185">Reference proteome</keyword>
<evidence type="ECO:0000313" key="8">
    <source>
        <dbReference type="Proteomes" id="UP000763557"/>
    </source>
</evidence>
<feature type="transmembrane region" description="Helical" evidence="5">
    <location>
        <begin position="501"/>
        <end position="524"/>
    </location>
</feature>
<keyword evidence="3 5" id="KW-1133">Transmembrane helix</keyword>
<dbReference type="EMBL" id="JAAATY010000017">
    <property type="protein sequence ID" value="NRN68053.1"/>
    <property type="molecule type" value="Genomic_DNA"/>
</dbReference>
<proteinExistence type="predicted"/>
<comment type="caution">
    <text evidence="7">The sequence shown here is derived from an EMBL/GenBank/DDBJ whole genome shotgun (WGS) entry which is preliminary data.</text>
</comment>
<evidence type="ECO:0000256" key="4">
    <source>
        <dbReference type="ARBA" id="ARBA00023136"/>
    </source>
</evidence>
<dbReference type="Gene3D" id="1.20.1250.20">
    <property type="entry name" value="MFS general substrate transporter like domains"/>
    <property type="match status" value="2"/>
</dbReference>
<reference evidence="7 8" key="1">
    <citation type="submission" date="2020-01" db="EMBL/GenBank/DDBJ databases">
        <title>Kibdelosporangium persica a novel Actinomycetes from a hot desert in Iran.</title>
        <authorList>
            <person name="Safaei N."/>
            <person name="Zaburannyi N."/>
            <person name="Mueller R."/>
            <person name="Wink J."/>
        </authorList>
    </citation>
    <scope>NUCLEOTIDE SEQUENCE [LARGE SCALE GENOMIC DNA]</scope>
    <source>
        <strain evidence="7 8">4NS15</strain>
    </source>
</reference>
<feature type="transmembrane region" description="Helical" evidence="5">
    <location>
        <begin position="286"/>
        <end position="309"/>
    </location>
</feature>
<feature type="transmembrane region" description="Helical" evidence="5">
    <location>
        <begin position="113"/>
        <end position="132"/>
    </location>
</feature>
<dbReference type="Proteomes" id="UP000763557">
    <property type="component" value="Unassembled WGS sequence"/>
</dbReference>
<feature type="domain" description="Major facilitator superfamily (MFS) profile" evidence="6">
    <location>
        <begin position="75"/>
        <end position="527"/>
    </location>
</feature>
<feature type="transmembrane region" description="Helical" evidence="5">
    <location>
        <begin position="400"/>
        <end position="420"/>
    </location>
</feature>
<feature type="transmembrane region" description="Helical" evidence="5">
    <location>
        <begin position="261"/>
        <end position="280"/>
    </location>
</feature>
<keyword evidence="4 5" id="KW-0472">Membrane</keyword>
<organism evidence="7 8">
    <name type="scientific">Kibdelosporangium persicum</name>
    <dbReference type="NCBI Taxonomy" id="2698649"/>
    <lineage>
        <taxon>Bacteria</taxon>
        <taxon>Bacillati</taxon>
        <taxon>Actinomycetota</taxon>
        <taxon>Actinomycetes</taxon>
        <taxon>Pseudonocardiales</taxon>
        <taxon>Pseudonocardiaceae</taxon>
        <taxon>Kibdelosporangium</taxon>
    </lineage>
</organism>
<feature type="transmembrane region" description="Helical" evidence="5">
    <location>
        <begin position="227"/>
        <end position="249"/>
    </location>
</feature>
<dbReference type="InterPro" id="IPR011701">
    <property type="entry name" value="MFS"/>
</dbReference>
<dbReference type="Pfam" id="PF07690">
    <property type="entry name" value="MFS_1"/>
    <property type="match status" value="1"/>
</dbReference>
<protein>
    <submittedName>
        <fullName evidence="7">Spectinomycin tetracycline efflux pump</fullName>
    </submittedName>
</protein>
<feature type="transmembrane region" description="Helical" evidence="5">
    <location>
        <begin position="196"/>
        <end position="215"/>
    </location>
</feature>
<dbReference type="PROSITE" id="PS50850">
    <property type="entry name" value="MFS"/>
    <property type="match status" value="1"/>
</dbReference>
<comment type="subcellular location">
    <subcellularLocation>
        <location evidence="1">Cell membrane</location>
        <topology evidence="1">Multi-pass membrane protein</topology>
    </subcellularLocation>
</comment>
<feature type="transmembrane region" description="Helical" evidence="5">
    <location>
        <begin position="144"/>
        <end position="166"/>
    </location>
</feature>
<feature type="transmembrane region" description="Helical" evidence="5">
    <location>
        <begin position="76"/>
        <end position="101"/>
    </location>
</feature>
<feature type="transmembrane region" description="Helical" evidence="5">
    <location>
        <begin position="372"/>
        <end position="393"/>
    </location>
</feature>
<dbReference type="InterPro" id="IPR036259">
    <property type="entry name" value="MFS_trans_sf"/>
</dbReference>
<keyword evidence="2 5" id="KW-0812">Transmembrane</keyword>
<evidence type="ECO:0000256" key="2">
    <source>
        <dbReference type="ARBA" id="ARBA00022692"/>
    </source>
</evidence>
<evidence type="ECO:0000259" key="6">
    <source>
        <dbReference type="PROSITE" id="PS50850"/>
    </source>
</evidence>
<name>A0ABX2FB97_9PSEU</name>
<feature type="transmembrane region" description="Helical" evidence="5">
    <location>
        <begin position="329"/>
        <end position="352"/>
    </location>
</feature>
<feature type="transmembrane region" description="Helical" evidence="5">
    <location>
        <begin position="426"/>
        <end position="451"/>
    </location>
</feature>
<feature type="transmembrane region" description="Helical" evidence="5">
    <location>
        <begin position="172"/>
        <end position="189"/>
    </location>
</feature>
<evidence type="ECO:0000256" key="1">
    <source>
        <dbReference type="ARBA" id="ARBA00004651"/>
    </source>
</evidence>
<dbReference type="PANTHER" id="PTHR23501">
    <property type="entry name" value="MAJOR FACILITATOR SUPERFAMILY"/>
    <property type="match status" value="1"/>
</dbReference>
<dbReference type="SUPFAM" id="SSF103473">
    <property type="entry name" value="MFS general substrate transporter"/>
    <property type="match status" value="1"/>
</dbReference>
<dbReference type="InterPro" id="IPR020846">
    <property type="entry name" value="MFS_dom"/>
</dbReference>
<feature type="transmembrane region" description="Helical" evidence="5">
    <location>
        <begin position="463"/>
        <end position="489"/>
    </location>
</feature>
<evidence type="ECO:0000256" key="5">
    <source>
        <dbReference type="SAM" id="Phobius"/>
    </source>
</evidence>
<evidence type="ECO:0000313" key="7">
    <source>
        <dbReference type="EMBL" id="NRN68053.1"/>
    </source>
</evidence>